<dbReference type="InterPro" id="IPR025724">
    <property type="entry name" value="GAG-pre-integrase_dom"/>
</dbReference>
<dbReference type="PROSITE" id="PS50994">
    <property type="entry name" value="INTEGRASE"/>
    <property type="match status" value="1"/>
</dbReference>
<dbReference type="Pfam" id="PF13976">
    <property type="entry name" value="gag_pre-integrs"/>
    <property type="match status" value="1"/>
</dbReference>
<dbReference type="InterPro" id="IPR001584">
    <property type="entry name" value="Integrase_cat-core"/>
</dbReference>
<dbReference type="Pfam" id="PF24626">
    <property type="entry name" value="SH3_Tf2-1"/>
    <property type="match status" value="1"/>
</dbReference>
<dbReference type="InterPro" id="IPR012337">
    <property type="entry name" value="RNaseH-like_sf"/>
</dbReference>
<evidence type="ECO:0000313" key="2">
    <source>
        <dbReference type="EMBL" id="GJT51715.1"/>
    </source>
</evidence>
<dbReference type="InterPro" id="IPR056924">
    <property type="entry name" value="SH3_Tf2-1"/>
</dbReference>
<dbReference type="PANTHER" id="PTHR42648:SF18">
    <property type="entry name" value="RETROTRANSPOSON, UNCLASSIFIED-LIKE PROTEIN"/>
    <property type="match status" value="1"/>
</dbReference>
<sequence>MILAAQSEAFKQQNVLAERLHGLDQKMERKGDEGLYFMDQIWVLLVGSVMDEAHASRYLAHLGADKTYYNLGDILRWMIYLVVLADAAESVRDAIGFEYCLASLSGWTKRNPLEFNVGDCILVTPWKGVVHFRKKGKLAPRYVGPFKILERIGLVAYRLRLPEELNSVHDTFHVSNLKKCLADASLHVPLDEIKIINLEHPLIREQASYSRWQGQTVQQDSGEKGQNYLGHIARQCTQPKRPRNVAWFKDKPMLAEALGVDKSCDYEVLNGYFLQIQDSDGQVVRDISPNNVDFQNEDLGTYDSDCDECSNAIAVRMGQYSNYGFDHYLLWLLQCSLYLGDSGCSKHMTGNHSQLMNFVSKFLGTVRFGNDQFSWIMRFGGLSAGKVAYFTEGVDLPFGSRDTNLYTISLDDMLKTSLICLLFKASKAKSWLWHRRLSHLNFGTINKLAKDGLTQGSPRLKFQNDHLCSACALGKSKKSSHQPKAKDSNQKKLYLLHMDLCGLMRVVSINEKRYILVIVYNYSRFTWIKFLRTKDEAPEAIIKCIKNIQVRLNATVRNVRTDNGTEFVNQTLREFYENVGISHQTSVALTP</sequence>
<evidence type="ECO:0000259" key="1">
    <source>
        <dbReference type="PROSITE" id="PS50994"/>
    </source>
</evidence>
<feature type="domain" description="Integrase catalytic" evidence="1">
    <location>
        <begin position="479"/>
        <end position="591"/>
    </location>
</feature>
<gene>
    <name evidence="2" type="ORF">Tco_0977872</name>
</gene>
<dbReference type="Gene3D" id="3.30.420.10">
    <property type="entry name" value="Ribonuclease H-like superfamily/Ribonuclease H"/>
    <property type="match status" value="1"/>
</dbReference>
<name>A0ABQ5ELC6_9ASTR</name>
<dbReference type="InterPro" id="IPR036397">
    <property type="entry name" value="RNaseH_sf"/>
</dbReference>
<organism evidence="2 3">
    <name type="scientific">Tanacetum coccineum</name>
    <dbReference type="NCBI Taxonomy" id="301880"/>
    <lineage>
        <taxon>Eukaryota</taxon>
        <taxon>Viridiplantae</taxon>
        <taxon>Streptophyta</taxon>
        <taxon>Embryophyta</taxon>
        <taxon>Tracheophyta</taxon>
        <taxon>Spermatophyta</taxon>
        <taxon>Magnoliopsida</taxon>
        <taxon>eudicotyledons</taxon>
        <taxon>Gunneridae</taxon>
        <taxon>Pentapetalae</taxon>
        <taxon>asterids</taxon>
        <taxon>campanulids</taxon>
        <taxon>Asterales</taxon>
        <taxon>Asteraceae</taxon>
        <taxon>Asteroideae</taxon>
        <taxon>Anthemideae</taxon>
        <taxon>Anthemidinae</taxon>
        <taxon>Tanacetum</taxon>
    </lineage>
</organism>
<proteinExistence type="predicted"/>
<dbReference type="SUPFAM" id="SSF53098">
    <property type="entry name" value="Ribonuclease H-like"/>
    <property type="match status" value="1"/>
</dbReference>
<keyword evidence="3" id="KW-1185">Reference proteome</keyword>
<evidence type="ECO:0000313" key="3">
    <source>
        <dbReference type="Proteomes" id="UP001151760"/>
    </source>
</evidence>
<dbReference type="InterPro" id="IPR039537">
    <property type="entry name" value="Retrotran_Ty1/copia-like"/>
</dbReference>
<dbReference type="Proteomes" id="UP001151760">
    <property type="component" value="Unassembled WGS sequence"/>
</dbReference>
<dbReference type="EMBL" id="BQNB010016431">
    <property type="protein sequence ID" value="GJT51715.1"/>
    <property type="molecule type" value="Genomic_DNA"/>
</dbReference>
<comment type="caution">
    <text evidence="2">The sequence shown here is derived from an EMBL/GenBank/DDBJ whole genome shotgun (WGS) entry which is preliminary data.</text>
</comment>
<accession>A0ABQ5ELC6</accession>
<dbReference type="Pfam" id="PF00665">
    <property type="entry name" value="rve"/>
    <property type="match status" value="1"/>
</dbReference>
<reference evidence="2" key="1">
    <citation type="journal article" date="2022" name="Int. J. Mol. Sci.">
        <title>Draft Genome of Tanacetum Coccineum: Genomic Comparison of Closely Related Tanacetum-Family Plants.</title>
        <authorList>
            <person name="Yamashiro T."/>
            <person name="Shiraishi A."/>
            <person name="Nakayama K."/>
            <person name="Satake H."/>
        </authorList>
    </citation>
    <scope>NUCLEOTIDE SEQUENCE</scope>
</reference>
<protein>
    <submittedName>
        <fullName evidence="2">Retrovirus-related pol polyprotein from transposon TNT 1-94</fullName>
    </submittedName>
</protein>
<reference evidence="2" key="2">
    <citation type="submission" date="2022-01" db="EMBL/GenBank/DDBJ databases">
        <authorList>
            <person name="Yamashiro T."/>
            <person name="Shiraishi A."/>
            <person name="Satake H."/>
            <person name="Nakayama K."/>
        </authorList>
    </citation>
    <scope>NUCLEOTIDE SEQUENCE</scope>
</reference>
<dbReference type="PANTHER" id="PTHR42648">
    <property type="entry name" value="TRANSPOSASE, PUTATIVE-RELATED"/>
    <property type="match status" value="1"/>
</dbReference>